<feature type="domain" description="Helicase ATP-binding" evidence="20">
    <location>
        <begin position="752"/>
        <end position="927"/>
    </location>
</feature>
<evidence type="ECO:0000313" key="22">
    <source>
        <dbReference type="EMBL" id="KAJ5341929.1"/>
    </source>
</evidence>
<evidence type="ECO:0000259" key="21">
    <source>
        <dbReference type="PROSITE" id="PS51194"/>
    </source>
</evidence>
<reference evidence="22" key="2">
    <citation type="journal article" date="2023" name="IMA Fungus">
        <title>Comparative genomic study of the Penicillium genus elucidates a diverse pangenome and 15 lateral gene transfer events.</title>
        <authorList>
            <person name="Petersen C."/>
            <person name="Sorensen T."/>
            <person name="Nielsen M.R."/>
            <person name="Sondergaard T.E."/>
            <person name="Sorensen J.L."/>
            <person name="Fitzpatrick D.A."/>
            <person name="Frisvad J.C."/>
            <person name="Nielsen K.L."/>
        </authorList>
    </citation>
    <scope>NUCLEOTIDE SEQUENCE</scope>
    <source>
        <strain evidence="22">IBT 35675</strain>
    </source>
</reference>
<dbReference type="GO" id="GO:0005524">
    <property type="term" value="F:ATP binding"/>
    <property type="evidence" value="ECO:0007669"/>
    <property type="project" value="UniProtKB-KW"/>
</dbReference>
<dbReference type="GO" id="GO:0000781">
    <property type="term" value="C:chromosome, telomeric region"/>
    <property type="evidence" value="ECO:0007669"/>
    <property type="project" value="UniProtKB-ARBA"/>
</dbReference>
<evidence type="ECO:0000256" key="13">
    <source>
        <dbReference type="ARBA" id="ARBA00022840"/>
    </source>
</evidence>
<evidence type="ECO:0000256" key="9">
    <source>
        <dbReference type="ARBA" id="ARBA00022771"/>
    </source>
</evidence>
<dbReference type="EMBL" id="JAPZBR010000008">
    <property type="protein sequence ID" value="KAJ5341929.1"/>
    <property type="molecule type" value="Genomic_DNA"/>
</dbReference>
<protein>
    <recommendedName>
        <fullName evidence="18">Replication protein A subunit</fullName>
    </recommendedName>
</protein>
<dbReference type="InterPro" id="IPR047192">
    <property type="entry name" value="Euk_RPA1_DBD_C"/>
</dbReference>
<evidence type="ECO:0000256" key="2">
    <source>
        <dbReference type="ARBA" id="ARBA00005690"/>
    </source>
</evidence>
<dbReference type="InterPro" id="IPR000629">
    <property type="entry name" value="RNA-helicase_DEAD-box_CS"/>
</dbReference>
<dbReference type="Proteomes" id="UP001148299">
    <property type="component" value="Unassembled WGS sequence"/>
</dbReference>
<dbReference type="PROSITE" id="PS51192">
    <property type="entry name" value="HELICASE_ATP_BIND_1"/>
    <property type="match status" value="1"/>
</dbReference>
<organism evidence="22 23">
    <name type="scientific">Penicillium brevicompactum</name>
    <dbReference type="NCBI Taxonomy" id="5074"/>
    <lineage>
        <taxon>Eukaryota</taxon>
        <taxon>Fungi</taxon>
        <taxon>Dikarya</taxon>
        <taxon>Ascomycota</taxon>
        <taxon>Pezizomycotina</taxon>
        <taxon>Eurotiomycetes</taxon>
        <taxon>Eurotiomycetidae</taxon>
        <taxon>Eurotiales</taxon>
        <taxon>Aspergillaceae</taxon>
        <taxon>Penicillium</taxon>
    </lineage>
</organism>
<dbReference type="SMART" id="SM00487">
    <property type="entry name" value="DEXDc"/>
    <property type="match status" value="1"/>
</dbReference>
<comment type="function">
    <text evidence="18">As part of the replication protein A (RPA/RP-A), a single-stranded DNA-binding heterotrimeric complex, may play an essential role in DNA replication, recombination and repair. Binds and stabilizes single-stranded DNA intermediates, preventing complementary DNA reannealing and recruiting different proteins involved in DNA metabolism.</text>
</comment>
<keyword evidence="11" id="KW-0347">Helicase</keyword>
<keyword evidence="23" id="KW-1185">Reference proteome</keyword>
<dbReference type="PROSITE" id="PS51194">
    <property type="entry name" value="HELICASE_CTER"/>
    <property type="match status" value="1"/>
</dbReference>
<accession>A0A9W9UIT0</accession>
<dbReference type="GO" id="GO:0003697">
    <property type="term" value="F:single-stranded DNA binding"/>
    <property type="evidence" value="ECO:0007669"/>
    <property type="project" value="UniProtKB-ARBA"/>
</dbReference>
<dbReference type="GO" id="GO:0006281">
    <property type="term" value="P:DNA repair"/>
    <property type="evidence" value="ECO:0007669"/>
    <property type="project" value="InterPro"/>
</dbReference>
<dbReference type="AlphaFoldDB" id="A0A9W9UIT0"/>
<dbReference type="GO" id="GO:0005662">
    <property type="term" value="C:DNA replication factor A complex"/>
    <property type="evidence" value="ECO:0007669"/>
    <property type="project" value="UniProtKB-ARBA"/>
</dbReference>
<dbReference type="CDD" id="cd18787">
    <property type="entry name" value="SF2_C_DEAD"/>
    <property type="match status" value="1"/>
</dbReference>
<evidence type="ECO:0000256" key="16">
    <source>
        <dbReference type="ARBA" id="ARBA00037449"/>
    </source>
</evidence>
<keyword evidence="15 18" id="KW-0539">Nucleus</keyword>
<comment type="similarity">
    <text evidence="2 18">Belongs to the replication factor A protein 1 family.</text>
</comment>
<dbReference type="InterPro" id="IPR011545">
    <property type="entry name" value="DEAD/DEAH_box_helicase_dom"/>
</dbReference>
<comment type="function">
    <text evidence="16">ATP-dependent RNA helicase required for 60S ribosomal subunit synthesis. Involved in efficient pre-rRNA processing, predominantly at site A3, which is necessary for the normal formation of 25S and 5.8S rRNAs.</text>
</comment>
<evidence type="ECO:0000256" key="8">
    <source>
        <dbReference type="ARBA" id="ARBA00022741"/>
    </source>
</evidence>
<comment type="similarity">
    <text evidence="3">Belongs to the DEAD box helicase family. DDX5/DBP2 subfamily.</text>
</comment>
<dbReference type="Gene3D" id="2.40.50.140">
    <property type="entry name" value="Nucleic acid-binding proteins"/>
    <property type="match status" value="4"/>
</dbReference>
<feature type="region of interest" description="Disordered" evidence="19">
    <location>
        <begin position="642"/>
        <end position="688"/>
    </location>
</feature>
<gene>
    <name evidence="22" type="ORF">N7541_011053</name>
</gene>
<feature type="compositionally biased region" description="Basic and acidic residues" evidence="19">
    <location>
        <begin position="643"/>
        <end position="680"/>
    </location>
</feature>
<keyword evidence="10" id="KW-0378">Hydrolase</keyword>
<dbReference type="Pfam" id="PF00271">
    <property type="entry name" value="Helicase_C"/>
    <property type="match status" value="1"/>
</dbReference>
<name>A0A9W9UIT0_PENBR</name>
<dbReference type="InterPro" id="IPR044742">
    <property type="entry name" value="DEAD/DEAH_RhlB"/>
</dbReference>
<keyword evidence="5" id="KW-0698">rRNA processing</keyword>
<dbReference type="SMART" id="SM00490">
    <property type="entry name" value="HELICc"/>
    <property type="match status" value="1"/>
</dbReference>
<dbReference type="SUPFAM" id="SSF52540">
    <property type="entry name" value="P-loop containing nucleoside triphosphate hydrolases"/>
    <property type="match status" value="1"/>
</dbReference>
<dbReference type="InterPro" id="IPR004591">
    <property type="entry name" value="Rfa1"/>
</dbReference>
<dbReference type="InterPro" id="IPR013955">
    <property type="entry name" value="Rep_factor-A_C"/>
</dbReference>
<feature type="domain" description="Helicase C-terminal" evidence="21">
    <location>
        <begin position="958"/>
        <end position="1106"/>
    </location>
</feature>
<dbReference type="GO" id="GO:0006310">
    <property type="term" value="P:DNA recombination"/>
    <property type="evidence" value="ECO:0007669"/>
    <property type="project" value="InterPro"/>
</dbReference>
<dbReference type="FunFam" id="2.40.50.140:FF:000117">
    <property type="entry name" value="Replication protein A subunit"/>
    <property type="match status" value="1"/>
</dbReference>
<evidence type="ECO:0000256" key="14">
    <source>
        <dbReference type="ARBA" id="ARBA00023125"/>
    </source>
</evidence>
<dbReference type="CDD" id="cd04474">
    <property type="entry name" value="RPA1_DBD_A"/>
    <property type="match status" value="1"/>
</dbReference>
<evidence type="ECO:0000256" key="11">
    <source>
        <dbReference type="ARBA" id="ARBA00022806"/>
    </source>
</evidence>
<keyword evidence="9 18" id="KW-0863">Zinc-finger</keyword>
<dbReference type="InterPro" id="IPR001650">
    <property type="entry name" value="Helicase_C-like"/>
</dbReference>
<dbReference type="CDD" id="cd00268">
    <property type="entry name" value="DEADc"/>
    <property type="match status" value="1"/>
</dbReference>
<dbReference type="GO" id="GO:0008270">
    <property type="term" value="F:zinc ion binding"/>
    <property type="evidence" value="ECO:0007669"/>
    <property type="project" value="UniProtKB-KW"/>
</dbReference>
<dbReference type="Pfam" id="PF00270">
    <property type="entry name" value="DEAD"/>
    <property type="match status" value="1"/>
</dbReference>
<proteinExistence type="inferred from homology"/>
<evidence type="ECO:0000256" key="4">
    <source>
        <dbReference type="ARBA" id="ARBA00022517"/>
    </source>
</evidence>
<evidence type="ECO:0000313" key="23">
    <source>
        <dbReference type="Proteomes" id="UP001148299"/>
    </source>
</evidence>
<keyword evidence="7 18" id="KW-0479">Metal-binding</keyword>
<evidence type="ECO:0000256" key="10">
    <source>
        <dbReference type="ARBA" id="ARBA00022801"/>
    </source>
</evidence>
<evidence type="ECO:0000256" key="3">
    <source>
        <dbReference type="ARBA" id="ARBA00009334"/>
    </source>
</evidence>
<dbReference type="PANTHER" id="PTHR47958">
    <property type="entry name" value="ATP-DEPENDENT RNA HELICASE DBP3"/>
    <property type="match status" value="1"/>
</dbReference>
<dbReference type="CDD" id="cd04476">
    <property type="entry name" value="RPA1_DBD_C"/>
    <property type="match status" value="1"/>
</dbReference>
<dbReference type="InterPro" id="IPR014001">
    <property type="entry name" value="Helicase_ATP-bd"/>
</dbReference>
<dbReference type="SUPFAM" id="SSF50249">
    <property type="entry name" value="Nucleic acid-binding proteins"/>
    <property type="match status" value="4"/>
</dbReference>
<evidence type="ECO:0000256" key="17">
    <source>
        <dbReference type="ARBA" id="ARBA00047984"/>
    </source>
</evidence>
<dbReference type="PROSITE" id="PS00039">
    <property type="entry name" value="DEAD_ATP_HELICASE"/>
    <property type="match status" value="1"/>
</dbReference>
<reference evidence="22" key="1">
    <citation type="submission" date="2022-12" db="EMBL/GenBank/DDBJ databases">
        <authorList>
            <person name="Petersen C."/>
        </authorList>
    </citation>
    <scope>NUCLEOTIDE SEQUENCE</scope>
    <source>
        <strain evidence="22">IBT 35675</strain>
    </source>
</reference>
<dbReference type="InterPro" id="IPR012340">
    <property type="entry name" value="NA-bd_OB-fold"/>
</dbReference>
<keyword evidence="12 18" id="KW-0862">Zinc</keyword>
<dbReference type="GO" id="GO:0003724">
    <property type="term" value="F:RNA helicase activity"/>
    <property type="evidence" value="ECO:0007669"/>
    <property type="project" value="UniProtKB-EC"/>
</dbReference>
<dbReference type="GO" id="GO:0007004">
    <property type="term" value="P:telomere maintenance via telomerase"/>
    <property type="evidence" value="ECO:0007669"/>
    <property type="project" value="UniProtKB-ARBA"/>
</dbReference>
<comment type="catalytic activity">
    <reaction evidence="17">
        <text>ATP + H2O = ADP + phosphate + H(+)</text>
        <dbReference type="Rhea" id="RHEA:13065"/>
        <dbReference type="ChEBI" id="CHEBI:15377"/>
        <dbReference type="ChEBI" id="CHEBI:15378"/>
        <dbReference type="ChEBI" id="CHEBI:30616"/>
        <dbReference type="ChEBI" id="CHEBI:43474"/>
        <dbReference type="ChEBI" id="CHEBI:456216"/>
        <dbReference type="EC" id="3.6.4.13"/>
    </reaction>
</comment>
<dbReference type="InterPro" id="IPR007199">
    <property type="entry name" value="Rep_factor-A_N"/>
</dbReference>
<keyword evidence="8" id="KW-0547">Nucleotide-binding</keyword>
<dbReference type="InterPro" id="IPR031657">
    <property type="entry name" value="REPA_OB_2"/>
</dbReference>
<dbReference type="Pfam" id="PF08646">
    <property type="entry name" value="Rep_fac-A_C"/>
    <property type="match status" value="1"/>
</dbReference>
<evidence type="ECO:0000259" key="20">
    <source>
        <dbReference type="PROSITE" id="PS51192"/>
    </source>
</evidence>
<dbReference type="FunFam" id="2.40.50.140:FF:000041">
    <property type="entry name" value="Replication protein A subunit"/>
    <property type="match status" value="1"/>
</dbReference>
<dbReference type="Gene3D" id="3.40.50.300">
    <property type="entry name" value="P-loop containing nucleotide triphosphate hydrolases"/>
    <property type="match status" value="2"/>
</dbReference>
<dbReference type="Pfam" id="PF04057">
    <property type="entry name" value="Rep-A_N"/>
    <property type="match status" value="1"/>
</dbReference>
<dbReference type="CDD" id="cd04475">
    <property type="entry name" value="RPA1_DBD_B"/>
    <property type="match status" value="1"/>
</dbReference>
<dbReference type="FunFam" id="3.40.50.300:FF:000008">
    <property type="entry name" value="ATP-dependent RNA helicase RhlB"/>
    <property type="match status" value="1"/>
</dbReference>
<evidence type="ECO:0000256" key="15">
    <source>
        <dbReference type="ARBA" id="ARBA00023242"/>
    </source>
</evidence>
<evidence type="ECO:0000256" key="12">
    <source>
        <dbReference type="ARBA" id="ARBA00022833"/>
    </source>
</evidence>
<sequence>MASEAASQITVGALSAIFDPSQPQVAEPIVQCVQIKSLPAQPGAPERYRAVFSDIANYVQTMLATQEVNPAVADGSLRKGCFVRLKSFQSNSVKGKKILIILDLEVLKELGEAEKIGEPKALEVKAEEEEVAQPTAISSNGFYGNKVEAAPSQPAKRAQPAPPPASAHATIYPIEAISPYSNKWTMKARCTQKSQIKTWHNKNGEGKLFSVNLLDDSGEIRATGFNDQCDMLYELFQEGSVYYISSPCRVQIAKKQFSNLNNDYELTFERDTIVEKAEEQNDVPQIRYNFTTVADLQTVEKDTTTDVIGVLKDVGETSQITSKSTGKPYDKREITLVDNTGFSVRLTIWGATANSFSASPESIVAFKGVKVSDFGGRSLSLLSSGSMTIDPDIGEAHKLRGWYDAQGRTENFASHASLSGATNSGKGDSYKTIAQVREEQLGMSDKPDYFSMKATVIYIKQDSTWCYPACLSENCNKKVTEMDPGQWRCEMCDKTHPKPEHRFIMPISVSDHTGQLWVSCFDDTGRAIMNTTADQLMQLREDDSGAFGEVFQEANCKTWSFRCRARMDNFGEQQRVRYQVMNCSPINYTEEANRLTALISSYNLECGSAAIEPVRLFFSFFLEVFQLRLVFKSSAPIVIMGKRSHESGEPRPSKKSKSDKPKSDKSEKASKSKKSEDEKPTSYTDAAALTDLPQSEIDAFLTEHVIKISDPTPDAPKFRPLLSFDHLPECDPTVLAQLKAFPKPTPIQSTTWPLLFAGRDVIGIAETGSGKTMGFGVPCLKKLLDSKPSKNPCQPRAVIISPTRELAMQIYDQLVKFGKNEKTKVTCIYGGVGKDEQRHALKTAAIVVATPGRLKDLMNDGSIDLGKTNYLVLDEADRMLDKGFEQDIKDIVKPMPSSRRQTVMFTATWPRSVRDLAATFMKTPVTVTIGGDPSADPRANLRIKQDVEVVDGREKESKLVNLLRKSQRGQNPEKVLVFCLYKKEAVRIENLIRNNGFKVAGIHGDLGQAERFRNLDAFKKGNATVLVATDVAARGLDIPNVMLVINVTFPLTVEDYVHRIGRTGRAGANGHAITFFTENDKGLSGGLINVLKAAKQNVPEDLMKFGTTVKKKQHDTYGAFFKDVDMDAKATKITFDD</sequence>
<dbReference type="GO" id="GO:0006260">
    <property type="term" value="P:DNA replication"/>
    <property type="evidence" value="ECO:0007669"/>
    <property type="project" value="UniProtKB-KW"/>
</dbReference>
<keyword evidence="14 18" id="KW-0238">DNA-binding</keyword>
<dbReference type="InterPro" id="IPR027417">
    <property type="entry name" value="P-loop_NTPase"/>
</dbReference>
<dbReference type="FunFam" id="2.40.50.140:FF:000090">
    <property type="entry name" value="Replication protein A subunit"/>
    <property type="match status" value="1"/>
</dbReference>
<keyword evidence="4" id="KW-0690">Ribosome biogenesis</keyword>
<comment type="subunit">
    <text evidence="18">Component of the heterotrimeric canonical replication protein A complex (RPA).</text>
</comment>
<dbReference type="Pfam" id="PF16900">
    <property type="entry name" value="REPA_OB_2"/>
    <property type="match status" value="1"/>
</dbReference>
<dbReference type="NCBIfam" id="TIGR00617">
    <property type="entry name" value="rpa1"/>
    <property type="match status" value="1"/>
</dbReference>
<evidence type="ECO:0000256" key="1">
    <source>
        <dbReference type="ARBA" id="ARBA00004604"/>
    </source>
</evidence>
<evidence type="ECO:0000256" key="7">
    <source>
        <dbReference type="ARBA" id="ARBA00022723"/>
    </source>
</evidence>
<keyword evidence="6 18" id="KW-0235">DNA replication</keyword>
<dbReference type="GO" id="GO:0016787">
    <property type="term" value="F:hydrolase activity"/>
    <property type="evidence" value="ECO:0007669"/>
    <property type="project" value="UniProtKB-KW"/>
</dbReference>
<comment type="caution">
    <text evidence="22">The sequence shown here is derived from an EMBL/GenBank/DDBJ whole genome shotgun (WGS) entry which is preliminary data.</text>
</comment>
<comment type="subcellular location">
    <subcellularLocation>
        <location evidence="1">Nucleus</location>
        <location evidence="1">Nucleolus</location>
    </subcellularLocation>
</comment>
<dbReference type="FunFam" id="2.40.50.140:FF:000064">
    <property type="entry name" value="Replication protein A subunit"/>
    <property type="match status" value="1"/>
</dbReference>
<evidence type="ECO:0000256" key="6">
    <source>
        <dbReference type="ARBA" id="ARBA00022705"/>
    </source>
</evidence>
<evidence type="ECO:0000256" key="5">
    <source>
        <dbReference type="ARBA" id="ARBA00022552"/>
    </source>
</evidence>
<evidence type="ECO:0000256" key="19">
    <source>
        <dbReference type="SAM" id="MobiDB-lite"/>
    </source>
</evidence>
<dbReference type="CDD" id="cd04477">
    <property type="entry name" value="RPA1N"/>
    <property type="match status" value="1"/>
</dbReference>
<keyword evidence="13" id="KW-0067">ATP-binding</keyword>
<evidence type="ECO:0000256" key="18">
    <source>
        <dbReference type="RuleBase" id="RU364130"/>
    </source>
</evidence>